<reference evidence="1" key="1">
    <citation type="journal article" date="2023" name="Front. Mar. Sci.">
        <title>A new Merluccius polli reference genome to investigate the effects of global change in West African waters.</title>
        <authorList>
            <person name="Mateo J.L."/>
            <person name="Blanco-Fernandez C."/>
            <person name="Garcia-Vazquez E."/>
            <person name="Machado-Schiaffino G."/>
        </authorList>
    </citation>
    <scope>NUCLEOTIDE SEQUENCE</scope>
    <source>
        <strain evidence="1">C29</strain>
        <tissue evidence="1">Fin</tissue>
    </source>
</reference>
<organism evidence="1 2">
    <name type="scientific">Merluccius polli</name>
    <name type="common">Benguela hake</name>
    <name type="synonym">Merluccius cadenati</name>
    <dbReference type="NCBI Taxonomy" id="89951"/>
    <lineage>
        <taxon>Eukaryota</taxon>
        <taxon>Metazoa</taxon>
        <taxon>Chordata</taxon>
        <taxon>Craniata</taxon>
        <taxon>Vertebrata</taxon>
        <taxon>Euteleostomi</taxon>
        <taxon>Actinopterygii</taxon>
        <taxon>Neopterygii</taxon>
        <taxon>Teleostei</taxon>
        <taxon>Neoteleostei</taxon>
        <taxon>Acanthomorphata</taxon>
        <taxon>Zeiogadaria</taxon>
        <taxon>Gadariae</taxon>
        <taxon>Gadiformes</taxon>
        <taxon>Gadoidei</taxon>
        <taxon>Merlucciidae</taxon>
        <taxon>Merluccius</taxon>
    </lineage>
</organism>
<sequence>MFKYIEPKKVKLGNDENMTERFAYYVPVTQTLNSLLESDIWKNSVSQQSRETNPDDFCDISDGQNSKSNQFFMGFSFLSNPGCLKLILYQDAFEIVNPLGSAKKKHKVIAVYLSVANLPAHMRSNTVPCLINDLKQFGSAKVFSEMLEDLKNLEKNGITVGGETVKGALYCIAGDNLGSHSIGGFTENFSRSVYFCRYCEITRPSLRMIQMFVVHSVLLKVMILQFYKLKTDKAPGLPPCLGHDIFEGVLSYDVALYLKYFIKKNKWFTYSYKGSDALTKPSAVNSEGSKLSGQAIQNWNLLRLLPVLIGDKVQNPEDDVWQLTLQLKDIVDMICAQNISLSQVAYLDIIIQESVYFLRLH</sequence>
<dbReference type="Proteomes" id="UP001174136">
    <property type="component" value="Unassembled WGS sequence"/>
</dbReference>
<proteinExistence type="predicted"/>
<protein>
    <submittedName>
        <fullName evidence="1">Uncharacterized protein</fullName>
    </submittedName>
</protein>
<accession>A0AA47PAA7</accession>
<dbReference type="EMBL" id="JAOPHQ010001144">
    <property type="protein sequence ID" value="KAK0152047.1"/>
    <property type="molecule type" value="Genomic_DNA"/>
</dbReference>
<comment type="caution">
    <text evidence="1">The sequence shown here is derived from an EMBL/GenBank/DDBJ whole genome shotgun (WGS) entry which is preliminary data.</text>
</comment>
<dbReference type="AlphaFoldDB" id="A0AA47PAA7"/>
<keyword evidence="2" id="KW-1185">Reference proteome</keyword>
<evidence type="ECO:0000313" key="2">
    <source>
        <dbReference type="Proteomes" id="UP001174136"/>
    </source>
</evidence>
<gene>
    <name evidence="1" type="ORF">N1851_006573</name>
</gene>
<evidence type="ECO:0000313" key="1">
    <source>
        <dbReference type="EMBL" id="KAK0152047.1"/>
    </source>
</evidence>
<name>A0AA47PAA7_MERPO</name>